<dbReference type="EMBL" id="CR936257">
    <property type="protein sequence ID" value="CAI49795.1"/>
    <property type="molecule type" value="Genomic_DNA"/>
</dbReference>
<dbReference type="AlphaFoldDB" id="A0A1U7EX96"/>
<reference evidence="2 3" key="1">
    <citation type="journal article" date="2005" name="Genome Res.">
        <title>Living with two extremes: conclusions from the genome sequence of Natronomonas pharaonis.</title>
        <authorList>
            <person name="Falb M."/>
            <person name="Pfeiffer F."/>
            <person name="Palm P."/>
            <person name="Rodewald K."/>
            <person name="Hickmann V."/>
            <person name="Tittor J."/>
            <person name="Oesterhelt D."/>
        </authorList>
    </citation>
    <scope>NUCLEOTIDE SEQUENCE [LARGE SCALE GENOMIC DNA]</scope>
    <source>
        <strain evidence="3">ATCC 35678 / DSM 2160 / CIP 103997 / JCM 8858 / NBRC 14720 / NCIMB 2260 / Gabara</strain>
    </source>
</reference>
<organism evidence="2 3">
    <name type="scientific">Natronomonas pharaonis (strain ATCC 35678 / DSM 2160 / CIP 103997 / JCM 8858 / NBRC 14720 / NCIMB 2260 / Gabara)</name>
    <name type="common">Halobacterium pharaonis</name>
    <dbReference type="NCBI Taxonomy" id="348780"/>
    <lineage>
        <taxon>Archaea</taxon>
        <taxon>Methanobacteriati</taxon>
        <taxon>Methanobacteriota</taxon>
        <taxon>Stenosarchaea group</taxon>
        <taxon>Halobacteria</taxon>
        <taxon>Halobacteriales</taxon>
        <taxon>Natronomonadaceae</taxon>
        <taxon>Natronomonas</taxon>
    </lineage>
</organism>
<dbReference type="KEGG" id="nph:NP_3408A"/>
<sequence>MSDRNRCKVCDVVRRYDIESPIGEYATVDEYLVARWSGAARGEAVGYRTLTGWINKRILREAYDDAALSYPGSRITDDYETLQGDDELARQELLEYLDANGVDATRVVSDFVSWSTVRHHLKDCLNAKKPDQSASTDWEQESVDTAVEQTAEKTERALRALANKGRIRDGKAATIRVRVELECPECQVRVPFDEAFQRGYVCEEHAPQPAEEDHAEPASGGGAG</sequence>
<gene>
    <name evidence="2" type="ordered locus">NP_3408A</name>
</gene>
<dbReference type="GO" id="GO:0031110">
    <property type="term" value="P:regulation of microtubule polymerization or depolymerization"/>
    <property type="evidence" value="ECO:0007669"/>
    <property type="project" value="InterPro"/>
</dbReference>
<name>A0A1U7EX96_NATPD</name>
<evidence type="ECO:0000313" key="3">
    <source>
        <dbReference type="Proteomes" id="UP000002698"/>
    </source>
</evidence>
<evidence type="ECO:0000313" key="2">
    <source>
        <dbReference type="EMBL" id="CAI49795.1"/>
    </source>
</evidence>
<dbReference type="HOGENOM" id="CLU_1232799_0_0_2"/>
<feature type="compositionally biased region" description="Basic and acidic residues" evidence="1">
    <location>
        <begin position="203"/>
        <end position="216"/>
    </location>
</feature>
<dbReference type="Proteomes" id="UP000002698">
    <property type="component" value="Chromosome"/>
</dbReference>
<feature type="region of interest" description="Disordered" evidence="1">
    <location>
        <begin position="203"/>
        <end position="224"/>
    </location>
</feature>
<dbReference type="GeneID" id="3701768"/>
<evidence type="ECO:0000256" key="1">
    <source>
        <dbReference type="SAM" id="MobiDB-lite"/>
    </source>
</evidence>
<dbReference type="STRING" id="348780.NP_3408A"/>
<accession>A0A1U7EX96</accession>
<protein>
    <submittedName>
        <fullName evidence="2">Uncharacterized protein</fullName>
    </submittedName>
</protein>
<proteinExistence type="predicted"/>
<dbReference type="RefSeq" id="WP_011323415.1">
    <property type="nucleotide sequence ID" value="NC_007426.1"/>
</dbReference>
<dbReference type="OrthoDB" id="304916at2157"/>
<keyword evidence="3" id="KW-1185">Reference proteome</keyword>
<dbReference type="Pfam" id="PF21811">
    <property type="entry name" value="RdfA"/>
    <property type="match status" value="1"/>
</dbReference>
<dbReference type="EnsemblBacteria" id="CAI49795">
    <property type="protein sequence ID" value="CAI49795"/>
    <property type="gene ID" value="NP_3408A"/>
</dbReference>
<dbReference type="SUPFAM" id="SSF101494">
    <property type="entry name" value="Stathmin"/>
    <property type="match status" value="1"/>
</dbReference>
<dbReference type="eggNOG" id="arCOG02804">
    <property type="taxonomic scope" value="Archaea"/>
</dbReference>
<dbReference type="InterPro" id="IPR048925">
    <property type="entry name" value="RdfA"/>
</dbReference>
<dbReference type="InterPro" id="IPR036002">
    <property type="entry name" value="Stathmin_sf"/>
</dbReference>